<accession>A0AAV7Q0J5</accession>
<dbReference type="Gene3D" id="2.10.60.10">
    <property type="entry name" value="CD59"/>
    <property type="match status" value="2"/>
</dbReference>
<dbReference type="CDD" id="cd23572">
    <property type="entry name" value="TFP_LU_ECD_PINLYP_rpt2"/>
    <property type="match status" value="1"/>
</dbReference>
<feature type="domain" description="UPAR/Ly6" evidence="4">
    <location>
        <begin position="21"/>
        <end position="102"/>
    </location>
</feature>
<dbReference type="EMBL" id="JANPWB010000011">
    <property type="protein sequence ID" value="KAJ1132775.1"/>
    <property type="molecule type" value="Genomic_DNA"/>
</dbReference>
<dbReference type="SUPFAM" id="SSF57302">
    <property type="entry name" value="Snake toxin-like"/>
    <property type="match status" value="2"/>
</dbReference>
<dbReference type="Pfam" id="PF00021">
    <property type="entry name" value="UPAR_LY6"/>
    <property type="match status" value="2"/>
</dbReference>
<evidence type="ECO:0000256" key="1">
    <source>
        <dbReference type="ARBA" id="ARBA00004613"/>
    </source>
</evidence>
<dbReference type="AlphaFoldDB" id="A0AAV7Q0J5"/>
<keyword evidence="3" id="KW-0732">Signal</keyword>
<dbReference type="InterPro" id="IPR050918">
    <property type="entry name" value="CNF-like_PLA2_Inhibitor"/>
</dbReference>
<proteinExistence type="predicted"/>
<evidence type="ECO:0000256" key="3">
    <source>
        <dbReference type="SAM" id="SignalP"/>
    </source>
</evidence>
<dbReference type="PANTHER" id="PTHR20914">
    <property type="entry name" value="LY6/PLAUR DOMAIN-CONTAINING PROTEIN 8"/>
    <property type="match status" value="1"/>
</dbReference>
<keyword evidence="6" id="KW-1185">Reference proteome</keyword>
<evidence type="ECO:0000313" key="5">
    <source>
        <dbReference type="EMBL" id="KAJ1132775.1"/>
    </source>
</evidence>
<dbReference type="GO" id="GO:0005576">
    <property type="term" value="C:extracellular region"/>
    <property type="evidence" value="ECO:0007669"/>
    <property type="project" value="UniProtKB-SubCell"/>
</dbReference>
<comment type="caution">
    <text evidence="5">The sequence shown here is derived from an EMBL/GenBank/DDBJ whole genome shotgun (WGS) entry which is preliminary data.</text>
</comment>
<comment type="subcellular location">
    <subcellularLocation>
        <location evidence="1">Secreted</location>
    </subcellularLocation>
</comment>
<protein>
    <recommendedName>
        <fullName evidence="4">UPAR/Ly6 domain-containing protein</fullName>
    </recommendedName>
</protein>
<evidence type="ECO:0000259" key="4">
    <source>
        <dbReference type="Pfam" id="PF00021"/>
    </source>
</evidence>
<reference evidence="5" key="1">
    <citation type="journal article" date="2022" name="bioRxiv">
        <title>Sequencing and chromosome-scale assembly of the giantPleurodeles waltlgenome.</title>
        <authorList>
            <person name="Brown T."/>
            <person name="Elewa A."/>
            <person name="Iarovenko S."/>
            <person name="Subramanian E."/>
            <person name="Araus A.J."/>
            <person name="Petzold A."/>
            <person name="Susuki M."/>
            <person name="Suzuki K.-i.T."/>
            <person name="Hayashi T."/>
            <person name="Toyoda A."/>
            <person name="Oliveira C."/>
            <person name="Osipova E."/>
            <person name="Leigh N.D."/>
            <person name="Simon A."/>
            <person name="Yun M.H."/>
        </authorList>
    </citation>
    <scope>NUCLEOTIDE SEQUENCE</scope>
    <source>
        <strain evidence="5">20211129_DDA</strain>
        <tissue evidence="5">Liver</tissue>
    </source>
</reference>
<evidence type="ECO:0000313" key="6">
    <source>
        <dbReference type="Proteomes" id="UP001066276"/>
    </source>
</evidence>
<sequence>MVPSLGALWLLALLAGRGSCLVCEVCTSFTPHSCSGTLEVCSSMETSCIATLTESALGSEGTAVFQKACGNAWECGHPASMAAGTYRVRAISKCCNTDYCNNGSLDWQPMNDTANGKVCPSCLAENSHDCQETNTISCSGEETQCVKFTATKHRGSQITFIGCATKSMSDSKGKLAFPGTSVTITDFSTISMGGRGLSSSSVSGNSVAHLTGPHRGLGALTGLLLLHLLKTSPS</sequence>
<keyword evidence="2" id="KW-0964">Secreted</keyword>
<dbReference type="PANTHER" id="PTHR20914:SF30">
    <property type="entry name" value="LY6_PLAUR DOMAIN CONTAINING 9"/>
    <property type="match status" value="1"/>
</dbReference>
<feature type="signal peptide" evidence="3">
    <location>
        <begin position="1"/>
        <end position="20"/>
    </location>
</feature>
<dbReference type="Proteomes" id="UP001066276">
    <property type="component" value="Chromosome 7"/>
</dbReference>
<evidence type="ECO:0000256" key="2">
    <source>
        <dbReference type="ARBA" id="ARBA00022525"/>
    </source>
</evidence>
<dbReference type="InterPro" id="IPR045860">
    <property type="entry name" value="Snake_toxin-like_sf"/>
</dbReference>
<name>A0AAV7Q0J5_PLEWA</name>
<organism evidence="5 6">
    <name type="scientific">Pleurodeles waltl</name>
    <name type="common">Iberian ribbed newt</name>
    <dbReference type="NCBI Taxonomy" id="8319"/>
    <lineage>
        <taxon>Eukaryota</taxon>
        <taxon>Metazoa</taxon>
        <taxon>Chordata</taxon>
        <taxon>Craniata</taxon>
        <taxon>Vertebrata</taxon>
        <taxon>Euteleostomi</taxon>
        <taxon>Amphibia</taxon>
        <taxon>Batrachia</taxon>
        <taxon>Caudata</taxon>
        <taxon>Salamandroidea</taxon>
        <taxon>Salamandridae</taxon>
        <taxon>Pleurodelinae</taxon>
        <taxon>Pleurodeles</taxon>
    </lineage>
</organism>
<feature type="domain" description="UPAR/Ly6" evidence="4">
    <location>
        <begin position="118"/>
        <end position="173"/>
    </location>
</feature>
<dbReference type="InterPro" id="IPR016054">
    <property type="entry name" value="LY6_UPA_recep-like"/>
</dbReference>
<feature type="chain" id="PRO_5043462501" description="UPAR/Ly6 domain-containing protein" evidence="3">
    <location>
        <begin position="21"/>
        <end position="234"/>
    </location>
</feature>
<gene>
    <name evidence="5" type="ORF">NDU88_011078</name>
</gene>